<gene>
    <name evidence="3" type="ORF">ACERLL_03315</name>
</gene>
<dbReference type="RefSeq" id="WP_373654635.1">
    <property type="nucleotide sequence ID" value="NZ_JBGUAW010000002.1"/>
</dbReference>
<evidence type="ECO:0000313" key="3">
    <source>
        <dbReference type="EMBL" id="MFA9459850.1"/>
    </source>
</evidence>
<proteinExistence type="predicted"/>
<keyword evidence="4" id="KW-1185">Reference proteome</keyword>
<keyword evidence="2" id="KW-0472">Membrane</keyword>
<accession>A0ABV4TR96</accession>
<reference evidence="3 4" key="1">
    <citation type="submission" date="2024-08" db="EMBL/GenBank/DDBJ databases">
        <title>Whole-genome sequencing of halo(alkali)philic microorganisms from hypersaline lakes.</title>
        <authorList>
            <person name="Sorokin D.Y."/>
            <person name="Merkel A.Y."/>
            <person name="Messina E."/>
            <person name="Yakimov M."/>
        </authorList>
    </citation>
    <scope>NUCLEOTIDE SEQUENCE [LARGE SCALE GENOMIC DNA]</scope>
    <source>
        <strain evidence="3 4">Cl-TMA</strain>
    </source>
</reference>
<sequence>MGKQWEAMDLKGGGLQQVQMAYKSVARTRLGAYLRWLLFPLGLHRFYLLERRGGLAYPAASLIALGVQLAFGLPWLWLVPGLAALADLFWIPGRLVRINKELRLQTMMSGAQRGAPRGFKGHYTEENATGEQEDRER</sequence>
<feature type="transmembrane region" description="Helical" evidence="2">
    <location>
        <begin position="55"/>
        <end position="71"/>
    </location>
</feature>
<keyword evidence="2" id="KW-0812">Transmembrane</keyword>
<evidence type="ECO:0000313" key="4">
    <source>
        <dbReference type="Proteomes" id="UP001575181"/>
    </source>
</evidence>
<comment type="caution">
    <text evidence="3">The sequence shown here is derived from an EMBL/GenBank/DDBJ whole genome shotgun (WGS) entry which is preliminary data.</text>
</comment>
<feature type="transmembrane region" description="Helical" evidence="2">
    <location>
        <begin position="77"/>
        <end position="96"/>
    </location>
</feature>
<evidence type="ECO:0000256" key="2">
    <source>
        <dbReference type="SAM" id="Phobius"/>
    </source>
</evidence>
<name>A0ABV4TR96_9GAMM</name>
<organism evidence="3 4">
    <name type="scientific">Thiohalorhabdus methylotrophus</name>
    <dbReference type="NCBI Taxonomy" id="3242694"/>
    <lineage>
        <taxon>Bacteria</taxon>
        <taxon>Pseudomonadati</taxon>
        <taxon>Pseudomonadota</taxon>
        <taxon>Gammaproteobacteria</taxon>
        <taxon>Thiohalorhabdales</taxon>
        <taxon>Thiohalorhabdaceae</taxon>
        <taxon>Thiohalorhabdus</taxon>
    </lineage>
</organism>
<evidence type="ECO:0000256" key="1">
    <source>
        <dbReference type="SAM" id="MobiDB-lite"/>
    </source>
</evidence>
<dbReference type="Proteomes" id="UP001575181">
    <property type="component" value="Unassembled WGS sequence"/>
</dbReference>
<feature type="region of interest" description="Disordered" evidence="1">
    <location>
        <begin position="112"/>
        <end position="137"/>
    </location>
</feature>
<protein>
    <submittedName>
        <fullName evidence="3">TM2 domain-containing protein</fullName>
    </submittedName>
</protein>
<dbReference type="EMBL" id="JBGUAW010000002">
    <property type="protein sequence ID" value="MFA9459850.1"/>
    <property type="molecule type" value="Genomic_DNA"/>
</dbReference>
<keyword evidence="2" id="KW-1133">Transmembrane helix</keyword>